<comment type="caution">
    <text evidence="2">The sequence shown here is derived from an EMBL/GenBank/DDBJ whole genome shotgun (WGS) entry which is preliminary data.</text>
</comment>
<feature type="region of interest" description="Disordered" evidence="1">
    <location>
        <begin position="249"/>
        <end position="285"/>
    </location>
</feature>
<evidence type="ECO:0000313" key="3">
    <source>
        <dbReference type="Proteomes" id="UP001185659"/>
    </source>
</evidence>
<dbReference type="PIRSF" id="PIRSF034285">
    <property type="entry name" value="UCP034285"/>
    <property type="match status" value="1"/>
</dbReference>
<dbReference type="EMBL" id="JAWLIP010000007">
    <property type="protein sequence ID" value="MDV6227647.1"/>
    <property type="molecule type" value="Genomic_DNA"/>
</dbReference>
<organism evidence="2 3">
    <name type="scientific">Nitratireductor aquimarinus</name>
    <dbReference type="NCBI Taxonomy" id="889300"/>
    <lineage>
        <taxon>Bacteria</taxon>
        <taxon>Pseudomonadati</taxon>
        <taxon>Pseudomonadota</taxon>
        <taxon>Alphaproteobacteria</taxon>
        <taxon>Hyphomicrobiales</taxon>
        <taxon>Phyllobacteriaceae</taxon>
        <taxon>Nitratireductor</taxon>
    </lineage>
</organism>
<accession>A0ABU4AN26</accession>
<evidence type="ECO:0000256" key="1">
    <source>
        <dbReference type="SAM" id="MobiDB-lite"/>
    </source>
</evidence>
<dbReference type="SUPFAM" id="SSF52540">
    <property type="entry name" value="P-loop containing nucleoside triphosphate hydrolases"/>
    <property type="match status" value="1"/>
</dbReference>
<feature type="compositionally biased region" description="Low complexity" evidence="1">
    <location>
        <begin position="255"/>
        <end position="265"/>
    </location>
</feature>
<keyword evidence="3" id="KW-1185">Reference proteome</keyword>
<dbReference type="RefSeq" id="WP_317561846.1">
    <property type="nucleotide sequence ID" value="NZ_JAWLIP010000007.1"/>
</dbReference>
<protein>
    <submittedName>
        <fullName evidence="2">Inducible mutagenesis protein A</fullName>
    </submittedName>
</protein>
<sequence length="285" mass="30404">MKHRFEIEALRRRIAPQERLTPNARPALGLGAEALDAALPAHGLKTGALHEILPATHGDFAAGAGFGICFLARLLRQRPGPILWAVPAHLANCEGALYPPGLAALGLDPNRLIRIEVRKPIDILWALEEGLSHAPLAAVAGILPDSTRAYDFPASRRLALRAARHGVTALILRGRQASAEGTAAETRWSVASLPAAPASPSQSSGQSSYSGAPRWRLALLKSRQGMSRRFSSGWDVEWDHDTLSFRLPAPLADRTPAGATTGATPWPHDAGRASSKLPPEWAEAS</sequence>
<dbReference type="Proteomes" id="UP001185659">
    <property type="component" value="Unassembled WGS sequence"/>
</dbReference>
<dbReference type="Gene3D" id="3.40.50.300">
    <property type="entry name" value="P-loop containing nucleotide triphosphate hydrolases"/>
    <property type="match status" value="1"/>
</dbReference>
<dbReference type="InterPro" id="IPR017026">
    <property type="entry name" value="ImuA"/>
</dbReference>
<name>A0ABU4AN26_9HYPH</name>
<proteinExistence type="predicted"/>
<evidence type="ECO:0000313" key="2">
    <source>
        <dbReference type="EMBL" id="MDV6227647.1"/>
    </source>
</evidence>
<dbReference type="InterPro" id="IPR027417">
    <property type="entry name" value="P-loop_NTPase"/>
</dbReference>
<reference evidence="2 3" key="1">
    <citation type="submission" date="2023-10" db="EMBL/GenBank/DDBJ databases">
        <authorList>
            <person name="Venkata Ramana C."/>
            <person name="Sasikala C."/>
            <person name="Dhurka M."/>
        </authorList>
    </citation>
    <scope>NUCLEOTIDE SEQUENCE [LARGE SCALE GENOMIC DNA]</scope>
    <source>
        <strain evidence="2 3">KCTC 32151</strain>
    </source>
</reference>
<gene>
    <name evidence="2" type="ORF">R2G56_15210</name>
</gene>